<proteinExistence type="predicted"/>
<protein>
    <submittedName>
        <fullName evidence="1">Uncharacterized protein</fullName>
    </submittedName>
</protein>
<accession>A0A6G1KD11</accession>
<evidence type="ECO:0000313" key="1">
    <source>
        <dbReference type="EMBL" id="KAF2710331.1"/>
    </source>
</evidence>
<name>A0A6G1KD11_9PLEO</name>
<dbReference type="AlphaFoldDB" id="A0A6G1KD11"/>
<dbReference type="Proteomes" id="UP000799428">
    <property type="component" value="Unassembled WGS sequence"/>
</dbReference>
<dbReference type="EMBL" id="MU005769">
    <property type="protein sequence ID" value="KAF2710331.1"/>
    <property type="molecule type" value="Genomic_DNA"/>
</dbReference>
<sequence length="203" mass="23031">MYDDPEWVATLPHGDRSKDAPAEMFVQALWPLFRTVDQMAHAMTKALLALCDIPPIPNTIRIPQHEGHEYTDVLCDMTNLWLIGKASLEHLKQPTEMLRTFVHSGHTGYETGLPWNLPVAPTTEELEHDLCVLWKDLGSLDYANLGETVRLEKMKAMQDIVRAGRCDWVTESLAVVEAIEKHLSDIRSRQDLKDEMKKSLTSG</sequence>
<organism evidence="1 2">
    <name type="scientific">Pleomassaria siparia CBS 279.74</name>
    <dbReference type="NCBI Taxonomy" id="1314801"/>
    <lineage>
        <taxon>Eukaryota</taxon>
        <taxon>Fungi</taxon>
        <taxon>Dikarya</taxon>
        <taxon>Ascomycota</taxon>
        <taxon>Pezizomycotina</taxon>
        <taxon>Dothideomycetes</taxon>
        <taxon>Pleosporomycetidae</taxon>
        <taxon>Pleosporales</taxon>
        <taxon>Pleomassariaceae</taxon>
        <taxon>Pleomassaria</taxon>
    </lineage>
</organism>
<reference evidence="1" key="1">
    <citation type="journal article" date="2020" name="Stud. Mycol.">
        <title>101 Dothideomycetes genomes: a test case for predicting lifestyles and emergence of pathogens.</title>
        <authorList>
            <person name="Haridas S."/>
            <person name="Albert R."/>
            <person name="Binder M."/>
            <person name="Bloem J."/>
            <person name="Labutti K."/>
            <person name="Salamov A."/>
            <person name="Andreopoulos B."/>
            <person name="Baker S."/>
            <person name="Barry K."/>
            <person name="Bills G."/>
            <person name="Bluhm B."/>
            <person name="Cannon C."/>
            <person name="Castanera R."/>
            <person name="Culley D."/>
            <person name="Daum C."/>
            <person name="Ezra D."/>
            <person name="Gonzalez J."/>
            <person name="Henrissat B."/>
            <person name="Kuo A."/>
            <person name="Liang C."/>
            <person name="Lipzen A."/>
            <person name="Lutzoni F."/>
            <person name="Magnuson J."/>
            <person name="Mondo S."/>
            <person name="Nolan M."/>
            <person name="Ohm R."/>
            <person name="Pangilinan J."/>
            <person name="Park H.-J."/>
            <person name="Ramirez L."/>
            <person name="Alfaro M."/>
            <person name="Sun H."/>
            <person name="Tritt A."/>
            <person name="Yoshinaga Y."/>
            <person name="Zwiers L.-H."/>
            <person name="Turgeon B."/>
            <person name="Goodwin S."/>
            <person name="Spatafora J."/>
            <person name="Crous P."/>
            <person name="Grigoriev I."/>
        </authorList>
    </citation>
    <scope>NUCLEOTIDE SEQUENCE</scope>
    <source>
        <strain evidence="1">CBS 279.74</strain>
    </source>
</reference>
<keyword evidence="2" id="KW-1185">Reference proteome</keyword>
<gene>
    <name evidence="1" type="ORF">K504DRAFT_454636</name>
</gene>
<evidence type="ECO:0000313" key="2">
    <source>
        <dbReference type="Proteomes" id="UP000799428"/>
    </source>
</evidence>